<organism evidence="1 2">
    <name type="scientific">Phocaeicola plebeius</name>
    <dbReference type="NCBI Taxonomy" id="310297"/>
    <lineage>
        <taxon>Bacteria</taxon>
        <taxon>Pseudomonadati</taxon>
        <taxon>Bacteroidota</taxon>
        <taxon>Bacteroidia</taxon>
        <taxon>Bacteroidales</taxon>
        <taxon>Bacteroidaceae</taxon>
        <taxon>Phocaeicola</taxon>
    </lineage>
</organism>
<sequence>MFPYFRLEALVGPTPSSSPISTLYMDWSSLAFLVKALSLPHWFPYILPPVSFINY</sequence>
<dbReference type="EMBL" id="DYWE01000107">
    <property type="protein sequence ID" value="HJF82016.1"/>
    <property type="molecule type" value="Genomic_DNA"/>
</dbReference>
<dbReference type="AlphaFoldDB" id="A0A921L852"/>
<protein>
    <submittedName>
        <fullName evidence="1">Uncharacterized protein</fullName>
    </submittedName>
</protein>
<evidence type="ECO:0000313" key="2">
    <source>
        <dbReference type="Proteomes" id="UP000722357"/>
    </source>
</evidence>
<reference evidence="1" key="2">
    <citation type="submission" date="2021-09" db="EMBL/GenBank/DDBJ databases">
        <authorList>
            <person name="Gilroy R."/>
        </authorList>
    </citation>
    <scope>NUCLEOTIDE SEQUENCE</scope>
    <source>
        <strain evidence="1">9794</strain>
    </source>
</reference>
<comment type="caution">
    <text evidence="1">The sequence shown here is derived from an EMBL/GenBank/DDBJ whole genome shotgun (WGS) entry which is preliminary data.</text>
</comment>
<reference evidence="1" key="1">
    <citation type="journal article" date="2021" name="PeerJ">
        <title>Extensive microbial diversity within the chicken gut microbiome revealed by metagenomics and culture.</title>
        <authorList>
            <person name="Gilroy R."/>
            <person name="Ravi A."/>
            <person name="Getino M."/>
            <person name="Pursley I."/>
            <person name="Horton D.L."/>
            <person name="Alikhan N.F."/>
            <person name="Baker D."/>
            <person name="Gharbi K."/>
            <person name="Hall N."/>
            <person name="Watson M."/>
            <person name="Adriaenssens E.M."/>
            <person name="Foster-Nyarko E."/>
            <person name="Jarju S."/>
            <person name="Secka A."/>
            <person name="Antonio M."/>
            <person name="Oren A."/>
            <person name="Chaudhuri R.R."/>
            <person name="La Ragione R."/>
            <person name="Hildebrand F."/>
            <person name="Pallen M.J."/>
        </authorList>
    </citation>
    <scope>NUCLEOTIDE SEQUENCE</scope>
    <source>
        <strain evidence="1">9794</strain>
    </source>
</reference>
<dbReference type="Proteomes" id="UP000722357">
    <property type="component" value="Unassembled WGS sequence"/>
</dbReference>
<name>A0A921L852_9BACT</name>
<gene>
    <name evidence="1" type="ORF">K8V40_10265</name>
</gene>
<evidence type="ECO:0000313" key="1">
    <source>
        <dbReference type="EMBL" id="HJF82016.1"/>
    </source>
</evidence>
<accession>A0A921L852</accession>
<proteinExistence type="predicted"/>